<dbReference type="PANTHER" id="PTHR43480:SF1">
    <property type="entry name" value="ACYL-[ACYL-CARRIER-PROTEIN]--UDP-N-ACETYLGLUCOSAMINE O-ACYLTRANSFERASE, MITOCHONDRIAL-RELATED"/>
    <property type="match status" value="1"/>
</dbReference>
<evidence type="ECO:0000256" key="4">
    <source>
        <dbReference type="ARBA" id="ARBA00023098"/>
    </source>
</evidence>
<dbReference type="Proteomes" id="UP001628220">
    <property type="component" value="Unassembled WGS sequence"/>
</dbReference>
<evidence type="ECO:0000259" key="6">
    <source>
        <dbReference type="Pfam" id="PF13720"/>
    </source>
</evidence>
<keyword evidence="5" id="KW-0012">Acyltransferase</keyword>
<reference evidence="7 8" key="1">
    <citation type="journal article" date="2025" name="Int. J. Syst. Evol. Microbiol.">
        <title>Desulfovibrio falkowii sp. nov., Porphyromonas miyakawae sp. nov., Mediterraneibacter flintii sp. nov. and Owariibacterium komagatae gen. nov., sp. nov., isolated from human faeces.</title>
        <authorList>
            <person name="Hamaguchi T."/>
            <person name="Ohara M."/>
            <person name="Hisatomi A."/>
            <person name="Sekiguchi K."/>
            <person name="Takeda J.I."/>
            <person name="Ueyama J."/>
            <person name="Ito M."/>
            <person name="Nishiwaki H."/>
            <person name="Ogi T."/>
            <person name="Hirayama M."/>
            <person name="Ohkuma M."/>
            <person name="Sakamoto M."/>
            <person name="Ohno K."/>
        </authorList>
    </citation>
    <scope>NUCLEOTIDE SEQUENCE [LARGE SCALE GENOMIC DNA]</scope>
    <source>
        <strain evidence="7 8">13CB11C</strain>
    </source>
</reference>
<dbReference type="Pfam" id="PF13720">
    <property type="entry name" value="Acetyltransf_11"/>
    <property type="match status" value="1"/>
</dbReference>
<name>A0ABQ0E100_9PORP</name>
<feature type="domain" description="UDP N-acetylglucosamine O-acyltransferase C-terminal" evidence="6">
    <location>
        <begin position="180"/>
        <end position="260"/>
    </location>
</feature>
<evidence type="ECO:0000256" key="1">
    <source>
        <dbReference type="ARBA" id="ARBA00022516"/>
    </source>
</evidence>
<dbReference type="EMBL" id="BAAFSF010000001">
    <property type="protein sequence ID" value="GAB1251386.1"/>
    <property type="molecule type" value="Genomic_DNA"/>
</dbReference>
<keyword evidence="3" id="KW-0808">Transferase</keyword>
<dbReference type="InterPro" id="IPR001451">
    <property type="entry name" value="Hexapep"/>
</dbReference>
<dbReference type="NCBIfam" id="TIGR01852">
    <property type="entry name" value="lipid_A_lpxA"/>
    <property type="match status" value="1"/>
</dbReference>
<evidence type="ECO:0000313" key="7">
    <source>
        <dbReference type="EMBL" id="GAB1251386.1"/>
    </source>
</evidence>
<dbReference type="InterPro" id="IPR037157">
    <property type="entry name" value="Acetyltransf_C_sf"/>
</dbReference>
<protein>
    <submittedName>
        <fullName evidence="7">Acyl-ACP--UDP-N-acetylglucosamine O-acyltransferase</fullName>
    </submittedName>
</protein>
<evidence type="ECO:0000256" key="2">
    <source>
        <dbReference type="ARBA" id="ARBA00022556"/>
    </source>
</evidence>
<dbReference type="Pfam" id="PF00132">
    <property type="entry name" value="Hexapep"/>
    <property type="match status" value="2"/>
</dbReference>
<dbReference type="Gene3D" id="1.20.1180.10">
    <property type="entry name" value="Udp N-acetylglucosamine O-acyltransferase, C-terminal domain"/>
    <property type="match status" value="1"/>
</dbReference>
<keyword evidence="1" id="KW-0444">Lipid biosynthesis</keyword>
<proteinExistence type="predicted"/>
<comment type="caution">
    <text evidence="7">The sequence shown here is derived from an EMBL/GenBank/DDBJ whole genome shotgun (WGS) entry which is preliminary data.</text>
</comment>
<keyword evidence="8" id="KW-1185">Reference proteome</keyword>
<evidence type="ECO:0000256" key="3">
    <source>
        <dbReference type="ARBA" id="ARBA00022679"/>
    </source>
</evidence>
<keyword evidence="4" id="KW-0443">Lipid metabolism</keyword>
<dbReference type="RefSeq" id="WP_411915197.1">
    <property type="nucleotide sequence ID" value="NZ_BAAFSF010000001.1"/>
</dbReference>
<dbReference type="Gene3D" id="2.160.10.10">
    <property type="entry name" value="Hexapeptide repeat proteins"/>
    <property type="match status" value="1"/>
</dbReference>
<dbReference type="InterPro" id="IPR029098">
    <property type="entry name" value="Acetyltransf_C"/>
</dbReference>
<evidence type="ECO:0000313" key="8">
    <source>
        <dbReference type="Proteomes" id="UP001628220"/>
    </source>
</evidence>
<organism evidence="7 8">
    <name type="scientific">Porphyromonas miyakawae</name>
    <dbReference type="NCBI Taxonomy" id="3137470"/>
    <lineage>
        <taxon>Bacteria</taxon>
        <taxon>Pseudomonadati</taxon>
        <taxon>Bacteroidota</taxon>
        <taxon>Bacteroidia</taxon>
        <taxon>Bacteroidales</taxon>
        <taxon>Porphyromonadaceae</taxon>
        <taxon>Porphyromonas</taxon>
    </lineage>
</organism>
<evidence type="ECO:0000256" key="5">
    <source>
        <dbReference type="ARBA" id="ARBA00023315"/>
    </source>
</evidence>
<dbReference type="InterPro" id="IPR010137">
    <property type="entry name" value="Lipid_A_LpxA"/>
</dbReference>
<dbReference type="PIRSF" id="PIRSF000456">
    <property type="entry name" value="UDP-GlcNAc_acltr"/>
    <property type="match status" value="1"/>
</dbReference>
<accession>A0ABQ0E100</accession>
<keyword evidence="2" id="KW-0441">Lipid A biosynthesis</keyword>
<sequence length="264" mass="28793">MINSISSPIHPCAIISPDAKIAPNVRIDPYAVIEDGVSIDEGTHVMSHATICHGSRIGKDCKIHQFAVVGGIPQDLKFKGEETELIIGDRTTIREYVTLSRGTASRGYTKIGNDCLIMAYSHIAHDCVIGNRVIVGNATQVAGEVIIDDFATISAAILIHQFVRVGAYSMMQGGAKTSKDIPPYSLVGRDPICFCGINSVGLERNHFSPDAIHLIDDIYRTIYYSGLNTSNAIAEIKEKFPTCTERDTIINFVESSERGILRKI</sequence>
<gene>
    <name evidence="7" type="primary">lpxA</name>
    <name evidence="7" type="ORF">Tsumi_04900</name>
</gene>
<dbReference type="NCBIfam" id="NF003657">
    <property type="entry name" value="PRK05289.1"/>
    <property type="match status" value="1"/>
</dbReference>
<dbReference type="PANTHER" id="PTHR43480">
    <property type="entry name" value="ACYL-[ACYL-CARRIER-PROTEIN]--UDP-N-ACETYLGLUCOSAMINE O-ACYLTRANSFERASE"/>
    <property type="match status" value="1"/>
</dbReference>
<dbReference type="CDD" id="cd03351">
    <property type="entry name" value="LbH_UDP-GlcNAc_AT"/>
    <property type="match status" value="1"/>
</dbReference>
<dbReference type="InterPro" id="IPR011004">
    <property type="entry name" value="Trimer_LpxA-like_sf"/>
</dbReference>
<dbReference type="SUPFAM" id="SSF51161">
    <property type="entry name" value="Trimeric LpxA-like enzymes"/>
    <property type="match status" value="1"/>
</dbReference>